<keyword evidence="1" id="KW-0472">Membrane</keyword>
<accession>A0A158H5T7</accession>
<sequence>MKQYTGQLKTLGAGSSSVGRGDRYTYIEIGDHRIKNVRVSDALGGILQEALHNSTPISIWIVSYFGKKIIAGVSRADGTVFRAKMTGILMGSVVAVIACGFLYAGFAEHSPFHAVLGFAIGSWVLYFANVNRQLFSIPANDAL</sequence>
<keyword evidence="1" id="KW-1133">Transmembrane helix</keyword>
<dbReference type="Proteomes" id="UP000054683">
    <property type="component" value="Unassembled WGS sequence"/>
</dbReference>
<feature type="transmembrane region" description="Helical" evidence="1">
    <location>
        <begin position="112"/>
        <end position="128"/>
    </location>
</feature>
<dbReference type="RefSeq" id="WP_062087591.1">
    <property type="nucleotide sequence ID" value="NZ_FCOK02000025.1"/>
</dbReference>
<reference evidence="2 3" key="1">
    <citation type="submission" date="2016-01" db="EMBL/GenBank/DDBJ databases">
        <authorList>
            <person name="Oliw E.H."/>
        </authorList>
    </citation>
    <scope>NUCLEOTIDE SEQUENCE [LARGE SCALE GENOMIC DNA]</scope>
    <source>
        <strain evidence="2">LMG 27134</strain>
    </source>
</reference>
<organism evidence="2 3">
    <name type="scientific">Caballeronia udeis</name>
    <dbReference type="NCBI Taxonomy" id="1232866"/>
    <lineage>
        <taxon>Bacteria</taxon>
        <taxon>Pseudomonadati</taxon>
        <taxon>Pseudomonadota</taxon>
        <taxon>Betaproteobacteria</taxon>
        <taxon>Burkholderiales</taxon>
        <taxon>Burkholderiaceae</taxon>
        <taxon>Caballeronia</taxon>
    </lineage>
</organism>
<proteinExistence type="predicted"/>
<feature type="transmembrane region" description="Helical" evidence="1">
    <location>
        <begin position="85"/>
        <end position="106"/>
    </location>
</feature>
<evidence type="ECO:0000313" key="3">
    <source>
        <dbReference type="Proteomes" id="UP000054683"/>
    </source>
</evidence>
<dbReference type="AlphaFoldDB" id="A0A158H5T7"/>
<gene>
    <name evidence="2" type="ORF">AWB69_03979</name>
</gene>
<dbReference type="OrthoDB" id="9888079at2"/>
<evidence type="ECO:0000256" key="1">
    <source>
        <dbReference type="SAM" id="Phobius"/>
    </source>
</evidence>
<name>A0A158H5T7_9BURK</name>
<protein>
    <submittedName>
        <fullName evidence="2">Uncharacterized protein</fullName>
    </submittedName>
</protein>
<keyword evidence="1" id="KW-0812">Transmembrane</keyword>
<dbReference type="EMBL" id="FCOK02000025">
    <property type="protein sequence ID" value="SAL39708.1"/>
    <property type="molecule type" value="Genomic_DNA"/>
</dbReference>
<evidence type="ECO:0000313" key="2">
    <source>
        <dbReference type="EMBL" id="SAL39708.1"/>
    </source>
</evidence>